<evidence type="ECO:0000256" key="2">
    <source>
        <dbReference type="SAM" id="MobiDB-lite"/>
    </source>
</evidence>
<feature type="coiled-coil region" evidence="1">
    <location>
        <begin position="152"/>
        <end position="247"/>
    </location>
</feature>
<dbReference type="OrthoDB" id="3438382at2759"/>
<feature type="compositionally biased region" description="Basic and acidic residues" evidence="2">
    <location>
        <begin position="66"/>
        <end position="77"/>
    </location>
</feature>
<feature type="compositionally biased region" description="Low complexity" evidence="2">
    <location>
        <begin position="41"/>
        <end position="55"/>
    </location>
</feature>
<evidence type="ECO:0000313" key="3">
    <source>
        <dbReference type="EMBL" id="QSZ33759.1"/>
    </source>
</evidence>
<organism evidence="3 4">
    <name type="scientific">Monilinia vaccinii-corymbosi</name>
    <dbReference type="NCBI Taxonomy" id="61207"/>
    <lineage>
        <taxon>Eukaryota</taxon>
        <taxon>Fungi</taxon>
        <taxon>Dikarya</taxon>
        <taxon>Ascomycota</taxon>
        <taxon>Pezizomycotina</taxon>
        <taxon>Leotiomycetes</taxon>
        <taxon>Helotiales</taxon>
        <taxon>Sclerotiniaceae</taxon>
        <taxon>Monilinia</taxon>
    </lineage>
</organism>
<dbReference type="AlphaFoldDB" id="A0A8A3PFB7"/>
<feature type="compositionally biased region" description="Polar residues" evidence="2">
    <location>
        <begin position="426"/>
        <end position="438"/>
    </location>
</feature>
<gene>
    <name evidence="3" type="ORF">DSL72_005330</name>
</gene>
<evidence type="ECO:0000313" key="4">
    <source>
        <dbReference type="Proteomes" id="UP000672032"/>
    </source>
</evidence>
<protein>
    <submittedName>
        <fullName evidence="3">Uncharacterized protein</fullName>
    </submittedName>
</protein>
<feature type="compositionally biased region" description="Acidic residues" evidence="2">
    <location>
        <begin position="851"/>
        <end position="860"/>
    </location>
</feature>
<keyword evidence="4" id="KW-1185">Reference proteome</keyword>
<feature type="coiled-coil region" evidence="1">
    <location>
        <begin position="443"/>
        <end position="505"/>
    </location>
</feature>
<dbReference type="Proteomes" id="UP000672032">
    <property type="component" value="Chromosome 4"/>
</dbReference>
<feature type="compositionally biased region" description="Basic and acidic residues" evidence="2">
    <location>
        <begin position="16"/>
        <end position="39"/>
    </location>
</feature>
<feature type="region of interest" description="Disordered" evidence="2">
    <location>
        <begin position="1"/>
        <end position="97"/>
    </location>
</feature>
<accession>A0A8A3PFB7</accession>
<dbReference type="EMBL" id="CP063408">
    <property type="protein sequence ID" value="QSZ33759.1"/>
    <property type="molecule type" value="Genomic_DNA"/>
</dbReference>
<feature type="region of interest" description="Disordered" evidence="2">
    <location>
        <begin position="417"/>
        <end position="438"/>
    </location>
</feature>
<evidence type="ECO:0000256" key="1">
    <source>
        <dbReference type="SAM" id="Coils"/>
    </source>
</evidence>
<feature type="region of interest" description="Disordered" evidence="2">
    <location>
        <begin position="790"/>
        <end position="860"/>
    </location>
</feature>
<feature type="compositionally biased region" description="Polar residues" evidence="2">
    <location>
        <begin position="830"/>
        <end position="841"/>
    </location>
</feature>
<name>A0A8A3PFB7_9HELO</name>
<keyword evidence="1" id="KW-0175">Coiled coil</keyword>
<reference evidence="3" key="1">
    <citation type="submission" date="2020-10" db="EMBL/GenBank/DDBJ databases">
        <title>Genome Sequence of Monilinia vaccinii-corymbosi Sheds Light on Mummy Berry Disease Infection of Blueberry and Mating Type.</title>
        <authorList>
            <person name="Yow A.G."/>
            <person name="Zhang Y."/>
            <person name="Bansal K."/>
            <person name="Eacker S.M."/>
            <person name="Sullivan S."/>
            <person name="Liachko I."/>
            <person name="Cubeta M.A."/>
            <person name="Rollins J.A."/>
            <person name="Ashrafi H."/>
        </authorList>
    </citation>
    <scope>NUCLEOTIDE SEQUENCE</scope>
    <source>
        <strain evidence="3">RL-1</strain>
    </source>
</reference>
<proteinExistence type="predicted"/>
<sequence length="860" mass="96224">MDVDDDGYSSSHRRTYSADKDNGTMRSGDRSDGKGRSSEKTSSTNFQSFNSNNSSLPRITTNVAEPKSEGRRIEESSRSNSTTDSMAKSPVKSNNQESCKTELISVFTNLADLISSRSIVQQVEDSTRRSLKDQLEEIDRMAGAMKSFPTHKSGQNRRKEELEEILKTATEKIDNFKDLEKQAIDAIASRIIVKAAPSPLDKSTKILQERCLELEDRVKELERTLARMDQREAISKIKDRLEDFESKQRDIVGKLHTSQAALTGKIETRYRDLSKICTKLEEEHRATRIDIDSTMSRLDSHNISVQENAATIDISKKEIVTLQQKITENFATTKAKDNDIDQLFRKVADLQTLLNTHQSSFDHLNSSNHLERLSQVENTKTIVAELQRLHESTLANIENCQVDLSALKDKVTHIERLPPQAPSTPAPQVTPTLSRSGPNTTMLGVMQNKILNLQRDVKNLQERSSETNNLSLSQDGSLIDEQLNKTQLESRLNELEDSIKEVRCLSINKSAKKESPFSTTAREQTELKNAFEIYRAEQSQADLVTNQRVEGLKTDMQAIREGNIITQDQINAIEEKFTSISQIQGGMKELLNRFTESSTQMEVQLNDRLNSLMNSQNGNTLAITQLNSRLANISTADLAKNMLGQLETFYPNIRHAETTLLKHKDLLLDHTAQFATLKSQITALESQTVRKQSPAPTSNRIPESLRQEVDALSRDQIQLEADTKTNKTSLAVLEDDNTIMKAALDSLTKRVREENLKKRLDSLEEAFSDGLAVLSVKVDGLLAVNDNTRGFAAGTPLPSRQHPARQSSAEETAMNGKKRRVATDADSAKPSGSTNGYTQSPSRKRAKRPEDDNEDVESPG</sequence>
<feature type="compositionally biased region" description="Polar residues" evidence="2">
    <location>
        <begin position="82"/>
        <end position="97"/>
    </location>
</feature>